<comment type="caution">
    <text evidence="5">The sequence shown here is derived from an EMBL/GenBank/DDBJ whole genome shotgun (WGS) entry which is preliminary data.</text>
</comment>
<accession>A0AAI9STG0</accession>
<dbReference type="PANTHER" id="PTHR14021:SF15">
    <property type="entry name" value="IRON-SULFUR CLUSTER CO-CHAPERONE PROTEIN HSCB"/>
    <property type="match status" value="1"/>
</dbReference>
<dbReference type="PANTHER" id="PTHR14021">
    <property type="entry name" value="IRON-SULFUR CLUSTER CO-CHAPERONE PROTEIN HSCB"/>
    <property type="match status" value="1"/>
</dbReference>
<dbReference type="GO" id="GO:0051087">
    <property type="term" value="F:protein-folding chaperone binding"/>
    <property type="evidence" value="ECO:0007669"/>
    <property type="project" value="InterPro"/>
</dbReference>
<dbReference type="GeneID" id="73382393"/>
<dbReference type="EMBL" id="JAHUZD010000149">
    <property type="protein sequence ID" value="KAI3402372.2"/>
    <property type="molecule type" value="Genomic_DNA"/>
</dbReference>
<evidence type="ECO:0000256" key="3">
    <source>
        <dbReference type="SAM" id="Coils"/>
    </source>
</evidence>
<keyword evidence="2" id="KW-0143">Chaperone</keyword>
<dbReference type="Gene3D" id="1.20.1280.20">
    <property type="entry name" value="HscB, C-terminal domain"/>
    <property type="match status" value="1"/>
</dbReference>
<sequence>MRLLIRSRIIISCRAVLNQRHGTRFFATETSSSSESFFKLFPRTFPNGGPPRDPFKINDKSLRREYRALQSSHHPDISQDTLKSSNINKAFTTLKNPYLRLAHLIQNLHGKDITNDSVSKEMIRKYQTERTENSAQYKEMLMQVMEAHEQLELAELENELEGLEAENSERIEQAEEKIDKELSKKNVDDINWDELIMDAIKLKYWVNIQNGIKDWEPGKPVHLTH</sequence>
<comment type="similarity">
    <text evidence="1">Belongs to the HscB family.</text>
</comment>
<gene>
    <name evidence="5" type="ORF">KGF56_004780</name>
</gene>
<evidence type="ECO:0000259" key="4">
    <source>
        <dbReference type="Pfam" id="PF07743"/>
    </source>
</evidence>
<dbReference type="InterPro" id="IPR036386">
    <property type="entry name" value="HscB_C_sf"/>
</dbReference>
<dbReference type="AlphaFoldDB" id="A0AAI9STG0"/>
<dbReference type="GO" id="GO:0001671">
    <property type="term" value="F:ATPase activator activity"/>
    <property type="evidence" value="ECO:0007669"/>
    <property type="project" value="InterPro"/>
</dbReference>
<feature type="domain" description="Co-chaperone HscB C-terminal oligomerisation" evidence="4">
    <location>
        <begin position="137"/>
        <end position="213"/>
    </location>
</feature>
<evidence type="ECO:0000256" key="2">
    <source>
        <dbReference type="ARBA" id="ARBA00023186"/>
    </source>
</evidence>
<evidence type="ECO:0000256" key="1">
    <source>
        <dbReference type="ARBA" id="ARBA00010476"/>
    </source>
</evidence>
<dbReference type="GO" id="GO:0005739">
    <property type="term" value="C:mitochondrion"/>
    <property type="evidence" value="ECO:0007669"/>
    <property type="project" value="TreeGrafter"/>
</dbReference>
<dbReference type="InterPro" id="IPR009073">
    <property type="entry name" value="HscB_oligo_C"/>
</dbReference>
<proteinExistence type="inferred from homology"/>
<evidence type="ECO:0000313" key="5">
    <source>
        <dbReference type="EMBL" id="KAI3402372.2"/>
    </source>
</evidence>
<dbReference type="GO" id="GO:0051259">
    <property type="term" value="P:protein complex oligomerization"/>
    <property type="evidence" value="ECO:0007669"/>
    <property type="project" value="InterPro"/>
</dbReference>
<organism evidence="5 6">
    <name type="scientific">Candida oxycetoniae</name>
    <dbReference type="NCBI Taxonomy" id="497107"/>
    <lineage>
        <taxon>Eukaryota</taxon>
        <taxon>Fungi</taxon>
        <taxon>Dikarya</taxon>
        <taxon>Ascomycota</taxon>
        <taxon>Saccharomycotina</taxon>
        <taxon>Pichiomycetes</taxon>
        <taxon>Debaryomycetaceae</taxon>
        <taxon>Candida/Lodderomyces clade</taxon>
        <taxon>Candida</taxon>
    </lineage>
</organism>
<dbReference type="NCBIfam" id="TIGR00714">
    <property type="entry name" value="hscB"/>
    <property type="match status" value="1"/>
</dbReference>
<dbReference type="Pfam" id="PF07743">
    <property type="entry name" value="HSCB_C"/>
    <property type="match status" value="1"/>
</dbReference>
<dbReference type="Gene3D" id="1.10.287.110">
    <property type="entry name" value="DnaJ domain"/>
    <property type="match status" value="1"/>
</dbReference>
<dbReference type="InterPro" id="IPR036869">
    <property type="entry name" value="J_dom_sf"/>
</dbReference>
<keyword evidence="3" id="KW-0175">Coiled coil</keyword>
<dbReference type="InterPro" id="IPR004640">
    <property type="entry name" value="HscB"/>
</dbReference>
<dbReference type="GO" id="GO:0044571">
    <property type="term" value="P:[2Fe-2S] cluster assembly"/>
    <property type="evidence" value="ECO:0007669"/>
    <property type="project" value="InterPro"/>
</dbReference>
<reference evidence="5" key="1">
    <citation type="journal article" date="2022" name="DNA Res.">
        <title>Genome analysis of five recently described species of the CUG-Ser clade uncovers Candida theae as a new hybrid lineage with pathogenic potential in the Candida parapsilosis species complex.</title>
        <authorList>
            <person name="Mixao V."/>
            <person name="Del Olmo V."/>
            <person name="Hegedusova E."/>
            <person name="Saus E."/>
            <person name="Pryszcz L."/>
            <person name="Cillingova A."/>
            <person name="Nosek J."/>
            <person name="Gabaldon T."/>
        </authorList>
    </citation>
    <scope>NUCLEOTIDE SEQUENCE</scope>
    <source>
        <strain evidence="5">CBS 10844</strain>
    </source>
</reference>
<evidence type="ECO:0000313" key="6">
    <source>
        <dbReference type="Proteomes" id="UP001202479"/>
    </source>
</evidence>
<keyword evidence="6" id="KW-1185">Reference proteome</keyword>
<protein>
    <recommendedName>
        <fullName evidence="4">Co-chaperone HscB C-terminal oligomerisation domain-containing protein</fullName>
    </recommendedName>
</protein>
<dbReference type="SUPFAM" id="SSF47144">
    <property type="entry name" value="HSC20 (HSCB), C-terminal oligomerisation domain"/>
    <property type="match status" value="1"/>
</dbReference>
<name>A0AAI9STG0_9ASCO</name>
<dbReference type="Proteomes" id="UP001202479">
    <property type="component" value="Unassembled WGS sequence"/>
</dbReference>
<feature type="coiled-coil region" evidence="3">
    <location>
        <begin position="137"/>
        <end position="184"/>
    </location>
</feature>
<dbReference type="RefSeq" id="XP_049178121.1">
    <property type="nucleotide sequence ID" value="XM_049326253.1"/>
</dbReference>
<dbReference type="SUPFAM" id="SSF46565">
    <property type="entry name" value="Chaperone J-domain"/>
    <property type="match status" value="1"/>
</dbReference>